<gene>
    <name evidence="5" type="ORF">TH53_24070</name>
</gene>
<dbReference type="Proteomes" id="UP000032049">
    <property type="component" value="Unassembled WGS sequence"/>
</dbReference>
<dbReference type="InterPro" id="IPR036390">
    <property type="entry name" value="WH_DNA-bd_sf"/>
</dbReference>
<evidence type="ECO:0000313" key="6">
    <source>
        <dbReference type="Proteomes" id="UP000032049"/>
    </source>
</evidence>
<dbReference type="InterPro" id="IPR018490">
    <property type="entry name" value="cNMP-bd_dom_sf"/>
</dbReference>
<dbReference type="EMBL" id="JXRA01000130">
    <property type="protein sequence ID" value="KIO74839.1"/>
    <property type="molecule type" value="Genomic_DNA"/>
</dbReference>
<organism evidence="5 6">
    <name type="scientific">Pedobacter lusitanus</name>
    <dbReference type="NCBI Taxonomy" id="1503925"/>
    <lineage>
        <taxon>Bacteria</taxon>
        <taxon>Pseudomonadati</taxon>
        <taxon>Bacteroidota</taxon>
        <taxon>Sphingobacteriia</taxon>
        <taxon>Sphingobacteriales</taxon>
        <taxon>Sphingobacteriaceae</taxon>
        <taxon>Pedobacter</taxon>
    </lineage>
</organism>
<dbReference type="RefSeq" id="WP_041886542.1">
    <property type="nucleotide sequence ID" value="NZ_CP157278.1"/>
</dbReference>
<dbReference type="GO" id="GO:0003700">
    <property type="term" value="F:DNA-binding transcription factor activity"/>
    <property type="evidence" value="ECO:0007669"/>
    <property type="project" value="TreeGrafter"/>
</dbReference>
<dbReference type="AlphaFoldDB" id="A0A0D0FQX4"/>
<dbReference type="Pfam" id="PF00027">
    <property type="entry name" value="cNMP_binding"/>
    <property type="match status" value="1"/>
</dbReference>
<accession>A0A0D0FQX4</accession>
<dbReference type="STRING" id="1503925.TH53_24070"/>
<evidence type="ECO:0000256" key="1">
    <source>
        <dbReference type="ARBA" id="ARBA00023015"/>
    </source>
</evidence>
<keyword evidence="6" id="KW-1185">Reference proteome</keyword>
<protein>
    <submittedName>
        <fullName evidence="5">Cyclic nucleotide-binding protein</fullName>
    </submittedName>
</protein>
<dbReference type="PANTHER" id="PTHR24567">
    <property type="entry name" value="CRP FAMILY TRANSCRIPTIONAL REGULATORY PROTEIN"/>
    <property type="match status" value="1"/>
</dbReference>
<comment type="caution">
    <text evidence="5">The sequence shown here is derived from an EMBL/GenBank/DDBJ whole genome shotgun (WGS) entry which is preliminary data.</text>
</comment>
<name>A0A0D0FQX4_9SPHI</name>
<keyword evidence="3" id="KW-0804">Transcription</keyword>
<dbReference type="InterPro" id="IPR012318">
    <property type="entry name" value="HTH_CRP"/>
</dbReference>
<dbReference type="OrthoDB" id="667966at2"/>
<dbReference type="SUPFAM" id="SSF51206">
    <property type="entry name" value="cAMP-binding domain-like"/>
    <property type="match status" value="1"/>
</dbReference>
<evidence type="ECO:0000256" key="3">
    <source>
        <dbReference type="ARBA" id="ARBA00023163"/>
    </source>
</evidence>
<dbReference type="InterPro" id="IPR000595">
    <property type="entry name" value="cNMP-bd_dom"/>
</dbReference>
<dbReference type="PROSITE" id="PS50042">
    <property type="entry name" value="CNMP_BINDING_3"/>
    <property type="match status" value="1"/>
</dbReference>
<dbReference type="InterPro" id="IPR014710">
    <property type="entry name" value="RmlC-like_jellyroll"/>
</dbReference>
<proteinExistence type="predicted"/>
<keyword evidence="2" id="KW-0238">DNA-binding</keyword>
<dbReference type="PANTHER" id="PTHR24567:SF28">
    <property type="entry name" value="LISTERIOLYSIN REGULATORY PROTEIN"/>
    <property type="match status" value="1"/>
</dbReference>
<feature type="domain" description="Cyclic nucleotide-binding" evidence="4">
    <location>
        <begin position="1"/>
        <end position="98"/>
    </location>
</feature>
<dbReference type="GO" id="GO:0003677">
    <property type="term" value="F:DNA binding"/>
    <property type="evidence" value="ECO:0007669"/>
    <property type="project" value="UniProtKB-KW"/>
</dbReference>
<dbReference type="SMART" id="SM00100">
    <property type="entry name" value="cNMP"/>
    <property type="match status" value="1"/>
</dbReference>
<evidence type="ECO:0000259" key="4">
    <source>
        <dbReference type="PROSITE" id="PS50042"/>
    </source>
</evidence>
<dbReference type="SUPFAM" id="SSF46785">
    <property type="entry name" value="Winged helix' DNA-binding domain"/>
    <property type="match status" value="1"/>
</dbReference>
<evidence type="ECO:0000313" key="5">
    <source>
        <dbReference type="EMBL" id="KIO74839.1"/>
    </source>
</evidence>
<keyword evidence="1" id="KW-0805">Transcription regulation</keyword>
<sequence>MYIQYLTDRNFKTTFYKKGEVVYEPGQQPKYVYFIKNGEVRMATVNRDGREFIQGVFKSKQHFGEPALLLDRPYLAYTIASKDTEVIQLDRAAFLEMIDQNRSFSMDLIMTMSKRLFYKSMMLEELANEQAEHRLFTLINYLCLDLDNGAALNITRQTLADMSGLRVETVIRTIKKLAAVGDLKLVRGKIVKAGYDIDHKKDVL</sequence>
<reference evidence="5 6" key="1">
    <citation type="submission" date="2015-01" db="EMBL/GenBank/DDBJ databases">
        <title>Draft genome sequence of Pedobacter sp. NL19 isolated from sludge of an effluent treatment pond in an abandoned uranium mine.</title>
        <authorList>
            <person name="Santos T."/>
            <person name="Caetano T."/>
            <person name="Covas C."/>
            <person name="Cruz A."/>
            <person name="Mendo S."/>
        </authorList>
    </citation>
    <scope>NUCLEOTIDE SEQUENCE [LARGE SCALE GENOMIC DNA]</scope>
    <source>
        <strain evidence="5 6">NL19</strain>
    </source>
</reference>
<dbReference type="InterPro" id="IPR050397">
    <property type="entry name" value="Env_Response_Regulators"/>
</dbReference>
<dbReference type="Pfam" id="PF13545">
    <property type="entry name" value="HTH_Crp_2"/>
    <property type="match status" value="1"/>
</dbReference>
<dbReference type="GO" id="GO:0005829">
    <property type="term" value="C:cytosol"/>
    <property type="evidence" value="ECO:0007669"/>
    <property type="project" value="TreeGrafter"/>
</dbReference>
<dbReference type="Gene3D" id="2.60.120.10">
    <property type="entry name" value="Jelly Rolls"/>
    <property type="match status" value="1"/>
</dbReference>
<evidence type="ECO:0000256" key="2">
    <source>
        <dbReference type="ARBA" id="ARBA00023125"/>
    </source>
</evidence>
<dbReference type="CDD" id="cd00038">
    <property type="entry name" value="CAP_ED"/>
    <property type="match status" value="1"/>
</dbReference>